<gene>
    <name evidence="1" type="ORF">UFOVP1313_29</name>
</gene>
<name>A0A6J5RK30_9CAUD</name>
<proteinExistence type="predicted"/>
<evidence type="ECO:0000313" key="1">
    <source>
        <dbReference type="EMBL" id="CAB4197743.1"/>
    </source>
</evidence>
<dbReference type="EMBL" id="LR797260">
    <property type="protein sequence ID" value="CAB4197743.1"/>
    <property type="molecule type" value="Genomic_DNA"/>
</dbReference>
<protein>
    <submittedName>
        <fullName evidence="1">Uncharacterized protein</fullName>
    </submittedName>
</protein>
<organism evidence="1">
    <name type="scientific">uncultured Caudovirales phage</name>
    <dbReference type="NCBI Taxonomy" id="2100421"/>
    <lineage>
        <taxon>Viruses</taxon>
        <taxon>Duplodnaviria</taxon>
        <taxon>Heunggongvirae</taxon>
        <taxon>Uroviricota</taxon>
        <taxon>Caudoviricetes</taxon>
        <taxon>Peduoviridae</taxon>
        <taxon>Maltschvirus</taxon>
        <taxon>Maltschvirus maltsch</taxon>
    </lineage>
</organism>
<reference evidence="1" key="1">
    <citation type="submission" date="2020-05" db="EMBL/GenBank/DDBJ databases">
        <authorList>
            <person name="Chiriac C."/>
            <person name="Salcher M."/>
            <person name="Ghai R."/>
            <person name="Kavagutti S V."/>
        </authorList>
    </citation>
    <scope>NUCLEOTIDE SEQUENCE</scope>
</reference>
<sequence length="74" mass="8256">MKTGARKSGEPEVMGASEAAEAIGVRQVNLRTLKGLPEPYGRIRSTTLWRAEEIREFAKNRVTNQPKKMEVVSV</sequence>
<accession>A0A6J5RK30</accession>